<evidence type="ECO:0000256" key="12">
    <source>
        <dbReference type="RuleBase" id="RU004424"/>
    </source>
</evidence>
<protein>
    <recommendedName>
        <fullName evidence="12">Taste receptor type 2</fullName>
    </recommendedName>
</protein>
<dbReference type="FunFam" id="1.20.1070.10:FF:000055">
    <property type="entry name" value="Taste receptor type 2"/>
    <property type="match status" value="1"/>
</dbReference>
<evidence type="ECO:0000256" key="7">
    <source>
        <dbReference type="ARBA" id="ARBA00023040"/>
    </source>
</evidence>
<dbReference type="KEGG" id="muo:115457429"/>
<feature type="transmembrane region" description="Helical" evidence="13">
    <location>
        <begin position="149"/>
        <end position="172"/>
    </location>
</feature>
<feature type="transmembrane region" description="Helical" evidence="13">
    <location>
        <begin position="202"/>
        <end position="228"/>
    </location>
</feature>
<dbReference type="SUPFAM" id="SSF81321">
    <property type="entry name" value="Family A G protein-coupled receptor-like"/>
    <property type="match status" value="1"/>
</dbReference>
<sequence>MASTDPQLITAAVALRNTTETSVTSLILDVLAPAVGAVLGILLNTFIVAVNAAGWVRRCPLNSCDLILACLGSVRALLQMLNLLPVVAYYCPACISSRRPVILSISVLQIFFSHSSFWFTAWLYIFYCARIANLRQPAFQRLKAHIQQWVPWLLLGSIPISFVCTVPTLWLLQQFDQACAGNVTPAGHSTCHVAEKEVAAPVILFFLSYLPPFLLCCAAAVIIVASLYRHTRRMALSAGSFRGPSLQAHFSAIKSVAVFCSLYAFYFLAVISYKLKTLLPLCAQTMLCPVILTGFPTVHALVLIFSNTKLHRAAAGFLLCKCKGERNLKGL</sequence>
<evidence type="ECO:0000313" key="15">
    <source>
        <dbReference type="RefSeq" id="XP_030042708.1"/>
    </source>
</evidence>
<feature type="transmembrane region" description="Helical" evidence="13">
    <location>
        <begin position="30"/>
        <end position="54"/>
    </location>
</feature>
<dbReference type="GO" id="GO:0004930">
    <property type="term" value="F:G protein-coupled receptor activity"/>
    <property type="evidence" value="ECO:0007669"/>
    <property type="project" value="UniProtKB-KW"/>
</dbReference>
<feature type="transmembrane region" description="Helical" evidence="13">
    <location>
        <begin position="249"/>
        <end position="271"/>
    </location>
</feature>
<dbReference type="PANTHER" id="PTHR11394:SF47">
    <property type="entry name" value="TASTE RECEPTOR TYPE 2 MEMBER 40"/>
    <property type="match status" value="1"/>
</dbReference>
<dbReference type="GeneID" id="115457429"/>
<keyword evidence="6 13" id="KW-1133">Transmembrane helix</keyword>
<dbReference type="PANTHER" id="PTHR11394">
    <property type="entry name" value="TASTE RECEPTOR TYPE 2"/>
    <property type="match status" value="1"/>
</dbReference>
<dbReference type="GO" id="GO:0033038">
    <property type="term" value="F:bitter taste receptor activity"/>
    <property type="evidence" value="ECO:0007669"/>
    <property type="project" value="InterPro"/>
</dbReference>
<reference evidence="15" key="1">
    <citation type="submission" date="2025-08" db="UniProtKB">
        <authorList>
            <consortium name="RefSeq"/>
        </authorList>
    </citation>
    <scope>IDENTIFICATION</scope>
</reference>
<evidence type="ECO:0000256" key="11">
    <source>
        <dbReference type="RuleBase" id="RU004423"/>
    </source>
</evidence>
<keyword evidence="14" id="KW-1185">Reference proteome</keyword>
<dbReference type="Pfam" id="PF05296">
    <property type="entry name" value="TAS2R"/>
    <property type="match status" value="1"/>
</dbReference>
<organism evidence="14 15">
    <name type="scientific">Microcaecilia unicolor</name>
    <dbReference type="NCBI Taxonomy" id="1415580"/>
    <lineage>
        <taxon>Eukaryota</taxon>
        <taxon>Metazoa</taxon>
        <taxon>Chordata</taxon>
        <taxon>Craniata</taxon>
        <taxon>Vertebrata</taxon>
        <taxon>Euteleostomi</taxon>
        <taxon>Amphibia</taxon>
        <taxon>Gymnophiona</taxon>
        <taxon>Siphonopidae</taxon>
        <taxon>Microcaecilia</taxon>
    </lineage>
</organism>
<dbReference type="GO" id="GO:0016020">
    <property type="term" value="C:membrane"/>
    <property type="evidence" value="ECO:0007669"/>
    <property type="project" value="UniProtKB-SubCell"/>
</dbReference>
<dbReference type="Proteomes" id="UP000515156">
    <property type="component" value="Chromosome 14"/>
</dbReference>
<evidence type="ECO:0000313" key="14">
    <source>
        <dbReference type="Proteomes" id="UP000515156"/>
    </source>
</evidence>
<evidence type="ECO:0000256" key="6">
    <source>
        <dbReference type="ARBA" id="ARBA00022989"/>
    </source>
</evidence>
<evidence type="ECO:0000256" key="10">
    <source>
        <dbReference type="ARBA" id="ARBA00023224"/>
    </source>
</evidence>
<feature type="transmembrane region" description="Helical" evidence="13">
    <location>
        <begin position="102"/>
        <end position="128"/>
    </location>
</feature>
<proteinExistence type="inferred from homology"/>
<dbReference type="Gene3D" id="1.20.1070.10">
    <property type="entry name" value="Rhodopsin 7-helix transmembrane proteins"/>
    <property type="match status" value="1"/>
</dbReference>
<accession>A0A6P7WQR6</accession>
<dbReference type="AlphaFoldDB" id="A0A6P7WQR6"/>
<keyword evidence="9 12" id="KW-0675">Receptor</keyword>
<evidence type="ECO:0000256" key="2">
    <source>
        <dbReference type="ARBA" id="ARBA00007376"/>
    </source>
</evidence>
<keyword evidence="4 12" id="KW-0716">Sensory transduction</keyword>
<dbReference type="RefSeq" id="XP_030042708.1">
    <property type="nucleotide sequence ID" value="XM_030186848.1"/>
</dbReference>
<comment type="subcellular location">
    <subcellularLocation>
        <location evidence="1 12">Membrane</location>
        <topology evidence="1 12">Multi-pass membrane protein</topology>
    </subcellularLocation>
</comment>
<gene>
    <name evidence="15" type="primary">LOC115457429</name>
</gene>
<keyword evidence="5 12" id="KW-0812">Transmembrane</keyword>
<keyword evidence="8 12" id="KW-0472">Membrane</keyword>
<evidence type="ECO:0000256" key="13">
    <source>
        <dbReference type="SAM" id="Phobius"/>
    </source>
</evidence>
<name>A0A6P7WQR6_9AMPH</name>
<evidence type="ECO:0000256" key="1">
    <source>
        <dbReference type="ARBA" id="ARBA00004141"/>
    </source>
</evidence>
<dbReference type="InParanoid" id="A0A6P7WQR6"/>
<keyword evidence="3 12" id="KW-0919">Taste</keyword>
<dbReference type="OrthoDB" id="8876749at2759"/>
<evidence type="ECO:0000256" key="5">
    <source>
        <dbReference type="ARBA" id="ARBA00022692"/>
    </source>
</evidence>
<dbReference type="InterPro" id="IPR007960">
    <property type="entry name" value="TAS2R"/>
</dbReference>
<evidence type="ECO:0000256" key="9">
    <source>
        <dbReference type="ARBA" id="ARBA00023170"/>
    </source>
</evidence>
<evidence type="ECO:0000256" key="8">
    <source>
        <dbReference type="ARBA" id="ARBA00023136"/>
    </source>
</evidence>
<evidence type="ECO:0000256" key="3">
    <source>
        <dbReference type="ARBA" id="ARBA00022480"/>
    </source>
</evidence>
<feature type="transmembrane region" description="Helical" evidence="13">
    <location>
        <begin position="66"/>
        <end position="90"/>
    </location>
</feature>
<keyword evidence="7 12" id="KW-0297">G-protein coupled receptor</keyword>
<comment type="similarity">
    <text evidence="2 11">Belongs to the G-protein coupled receptor T2R family.</text>
</comment>
<evidence type="ECO:0000256" key="4">
    <source>
        <dbReference type="ARBA" id="ARBA00022606"/>
    </source>
</evidence>
<keyword evidence="10 12" id="KW-0807">Transducer</keyword>
<feature type="transmembrane region" description="Helical" evidence="13">
    <location>
        <begin position="283"/>
        <end position="305"/>
    </location>
</feature>